<reference evidence="2" key="1">
    <citation type="submission" date="2023-06" db="EMBL/GenBank/DDBJ databases">
        <authorList>
            <person name="Delattre M."/>
        </authorList>
    </citation>
    <scope>NUCLEOTIDE SEQUENCE</scope>
    <source>
        <strain evidence="2">AF72</strain>
    </source>
</reference>
<dbReference type="PROSITE" id="PS51257">
    <property type="entry name" value="PROKAR_LIPOPROTEIN"/>
    <property type="match status" value="1"/>
</dbReference>
<dbReference type="EMBL" id="CATQJA010001020">
    <property type="protein sequence ID" value="CAJ0565279.1"/>
    <property type="molecule type" value="Genomic_DNA"/>
</dbReference>
<feature type="region of interest" description="Disordered" evidence="1">
    <location>
        <begin position="443"/>
        <end position="463"/>
    </location>
</feature>
<organism evidence="2 3">
    <name type="scientific">Mesorhabditis spiculigera</name>
    <dbReference type="NCBI Taxonomy" id="96644"/>
    <lineage>
        <taxon>Eukaryota</taxon>
        <taxon>Metazoa</taxon>
        <taxon>Ecdysozoa</taxon>
        <taxon>Nematoda</taxon>
        <taxon>Chromadorea</taxon>
        <taxon>Rhabditida</taxon>
        <taxon>Rhabditina</taxon>
        <taxon>Rhabditomorpha</taxon>
        <taxon>Rhabditoidea</taxon>
        <taxon>Rhabditidae</taxon>
        <taxon>Mesorhabditinae</taxon>
        <taxon>Mesorhabditis</taxon>
    </lineage>
</organism>
<feature type="non-terminal residue" evidence="2">
    <location>
        <position position="1"/>
    </location>
</feature>
<keyword evidence="3" id="KW-1185">Reference proteome</keyword>
<sequence length="550" mass="60827">MRILLATVTLVTTTLGCMPAEYMTCVSQVLSQRAHFDSNVMSVILNITSEAMLLKTCRAYQNAIPCFEQRLALCGTRAQRNALEKGKQMYSYLCAPFSLQRQKIFLRRIPCIHEVVNKPMDGLCEKTGLMAKKLASCRTKCHPSDTRCLSKVDASDVSVCTVLRLESQCGIEAAQFYSQMQQVLLNTEYPVQCRYSLKNTMSDLKKKGLPSEPLASPSKTPAENSFEEKIRENMKKIPTTTHRAIRRQARIRTVFIKRPTPASIQLPQFAPPVVITKGRFNDFGTTRSPGFNQKMVIGARPIPNALYMDQPVSKNSLVQRNTPLPTLIPQPVTTAVTAKPKLFQWSAPKLTTAASEGLKDFKVPAWYHQIKQNQTTANPLFVFKPQTKDSAPANNAYPAAGSGLGTTPIPFKIQINWLDPETTVSPIKKVTQPSPSIVRLNDELAEESDSGKPADAHSTLPTIDLEDLSHKASRYFNAAVSAIEEKTTKQDGDAWSRIAGIVGPAIQKISPQVIVRLKEELDKIDVPADEDPLLTTTIASQNPAPDVINH</sequence>
<dbReference type="Proteomes" id="UP001177023">
    <property type="component" value="Unassembled WGS sequence"/>
</dbReference>
<gene>
    <name evidence="2" type="ORF">MSPICULIGERA_LOCUS3926</name>
</gene>
<accession>A0AA36CBT1</accession>
<evidence type="ECO:0000313" key="3">
    <source>
        <dbReference type="Proteomes" id="UP001177023"/>
    </source>
</evidence>
<dbReference type="AlphaFoldDB" id="A0AA36CBT1"/>
<proteinExistence type="predicted"/>
<comment type="caution">
    <text evidence="2">The sequence shown here is derived from an EMBL/GenBank/DDBJ whole genome shotgun (WGS) entry which is preliminary data.</text>
</comment>
<feature type="region of interest" description="Disordered" evidence="1">
    <location>
        <begin position="206"/>
        <end position="226"/>
    </location>
</feature>
<name>A0AA36CBT1_9BILA</name>
<protein>
    <submittedName>
        <fullName evidence="2">Uncharacterized protein</fullName>
    </submittedName>
</protein>
<evidence type="ECO:0000313" key="2">
    <source>
        <dbReference type="EMBL" id="CAJ0565279.1"/>
    </source>
</evidence>
<evidence type="ECO:0000256" key="1">
    <source>
        <dbReference type="SAM" id="MobiDB-lite"/>
    </source>
</evidence>